<keyword evidence="1 4" id="KW-0732">Signal</keyword>
<evidence type="ECO:0000256" key="3">
    <source>
        <dbReference type="ARBA" id="ARBA00060902"/>
    </source>
</evidence>
<feature type="chain" id="PRO_5040227688" evidence="4">
    <location>
        <begin position="20"/>
        <end position="248"/>
    </location>
</feature>
<gene>
    <name evidence="5" type="ORF">PHAECO_LOCUS8281</name>
</gene>
<comment type="similarity">
    <text evidence="3">Belongs to the TO family.</text>
</comment>
<dbReference type="OrthoDB" id="7419171at2759"/>
<reference evidence="5" key="1">
    <citation type="submission" date="2022-01" db="EMBL/GenBank/DDBJ databases">
        <authorList>
            <person name="King R."/>
        </authorList>
    </citation>
    <scope>NUCLEOTIDE SEQUENCE</scope>
</reference>
<feature type="signal peptide" evidence="4">
    <location>
        <begin position="1"/>
        <end position="19"/>
    </location>
</feature>
<dbReference type="InterPro" id="IPR010562">
    <property type="entry name" value="Haemolymph_juvenile_hormone-bd"/>
</dbReference>
<dbReference type="GO" id="GO:0007623">
    <property type="term" value="P:circadian rhythm"/>
    <property type="evidence" value="ECO:0007669"/>
    <property type="project" value="UniProtKB-ARBA"/>
</dbReference>
<evidence type="ECO:0000256" key="1">
    <source>
        <dbReference type="ARBA" id="ARBA00022729"/>
    </source>
</evidence>
<dbReference type="Gene3D" id="3.15.10.30">
    <property type="entry name" value="Haemolymph juvenile hormone binding protein"/>
    <property type="match status" value="1"/>
</dbReference>
<dbReference type="PANTHER" id="PTHR11008:SF32">
    <property type="entry name" value="CIRCADIAN CLOCK-CONTROLLED PROTEIN DAYWAKE-RELATED"/>
    <property type="match status" value="1"/>
</dbReference>
<evidence type="ECO:0000313" key="6">
    <source>
        <dbReference type="Proteomes" id="UP001153737"/>
    </source>
</evidence>
<proteinExistence type="inferred from homology"/>
<organism evidence="5 6">
    <name type="scientific">Phaedon cochleariae</name>
    <name type="common">Mustard beetle</name>
    <dbReference type="NCBI Taxonomy" id="80249"/>
    <lineage>
        <taxon>Eukaryota</taxon>
        <taxon>Metazoa</taxon>
        <taxon>Ecdysozoa</taxon>
        <taxon>Arthropoda</taxon>
        <taxon>Hexapoda</taxon>
        <taxon>Insecta</taxon>
        <taxon>Pterygota</taxon>
        <taxon>Neoptera</taxon>
        <taxon>Endopterygota</taxon>
        <taxon>Coleoptera</taxon>
        <taxon>Polyphaga</taxon>
        <taxon>Cucujiformia</taxon>
        <taxon>Chrysomeloidea</taxon>
        <taxon>Chrysomelidae</taxon>
        <taxon>Chrysomelinae</taxon>
        <taxon>Chrysomelini</taxon>
        <taxon>Phaedon</taxon>
    </lineage>
</organism>
<keyword evidence="6" id="KW-1185">Reference proteome</keyword>
<dbReference type="Proteomes" id="UP001153737">
    <property type="component" value="Chromosome 4"/>
</dbReference>
<dbReference type="FunFam" id="3.15.10.30:FF:000001">
    <property type="entry name" value="Takeout-like protein 1"/>
    <property type="match status" value="1"/>
</dbReference>
<evidence type="ECO:0000313" key="5">
    <source>
        <dbReference type="EMBL" id="CAG9821091.1"/>
    </source>
</evidence>
<reference evidence="5" key="2">
    <citation type="submission" date="2022-10" db="EMBL/GenBank/DDBJ databases">
        <authorList>
            <consortium name="ENA_rothamsted_submissions"/>
            <consortium name="culmorum"/>
            <person name="King R."/>
        </authorList>
    </citation>
    <scope>NUCLEOTIDE SEQUENCE</scope>
</reference>
<dbReference type="Pfam" id="PF06585">
    <property type="entry name" value="JHBP"/>
    <property type="match status" value="1"/>
</dbReference>
<keyword evidence="2" id="KW-0090">Biological rhythms</keyword>
<dbReference type="GO" id="GO:0005615">
    <property type="term" value="C:extracellular space"/>
    <property type="evidence" value="ECO:0007669"/>
    <property type="project" value="TreeGrafter"/>
</dbReference>
<dbReference type="SMART" id="SM00700">
    <property type="entry name" value="JHBP"/>
    <property type="match status" value="1"/>
</dbReference>
<evidence type="ECO:0000256" key="4">
    <source>
        <dbReference type="SAM" id="SignalP"/>
    </source>
</evidence>
<sequence length="248" mass="28213">MTTVNISFLILCFLQLYSTKNLPSHFPRCNLTDPNINKCMLEATEKMKPYLAKGVPELNLPPFEPFYMPELSFEQGTPAINLKATLKDILMHGMTDYTFSKFEFDVPNLQFFGHAIFKGIKMEGKYDLHGKILAVPLDGSGTFNCTIDNCRTTVHQKTKLITRKGEKYLDISFTNTTMHIGKTRTQLNGLFGDNKELAEVTNKLINDNADELFGEIQPVLEQVMTNLLNDVILGAFIRQIPYDKLYLK</sequence>
<accession>A0A9N9SFN6</accession>
<dbReference type="PANTHER" id="PTHR11008">
    <property type="entry name" value="PROTEIN TAKEOUT-LIKE PROTEIN"/>
    <property type="match status" value="1"/>
</dbReference>
<name>A0A9N9SFN6_PHACE</name>
<dbReference type="AlphaFoldDB" id="A0A9N9SFN6"/>
<dbReference type="EMBL" id="OU896710">
    <property type="protein sequence ID" value="CAG9821091.1"/>
    <property type="molecule type" value="Genomic_DNA"/>
</dbReference>
<dbReference type="InterPro" id="IPR038606">
    <property type="entry name" value="To_sf"/>
</dbReference>
<evidence type="ECO:0000256" key="2">
    <source>
        <dbReference type="ARBA" id="ARBA00023108"/>
    </source>
</evidence>
<protein>
    <submittedName>
        <fullName evidence="5">Uncharacterized protein</fullName>
    </submittedName>
</protein>